<dbReference type="OrthoDB" id="5572373at2"/>
<dbReference type="STRING" id="1428652.BIV24_22010"/>
<accession>A0A1S2P3N1</accession>
<dbReference type="InterPro" id="IPR037883">
    <property type="entry name" value="Knr4/Smi1-like_sf"/>
</dbReference>
<dbReference type="Gene3D" id="3.40.1580.10">
    <property type="entry name" value="SMI1/KNR4-like"/>
    <property type="match status" value="1"/>
</dbReference>
<protein>
    <recommendedName>
        <fullName evidence="3">Knr4/Smi1-like domain-containing protein</fullName>
    </recommendedName>
</protein>
<dbReference type="Pfam" id="PF14568">
    <property type="entry name" value="SUKH_6"/>
    <property type="match status" value="1"/>
</dbReference>
<dbReference type="EMBL" id="MLYP01000058">
    <property type="protein sequence ID" value="OIJ88257.1"/>
    <property type="molecule type" value="Genomic_DNA"/>
</dbReference>
<dbReference type="RefSeq" id="WP_071368120.1">
    <property type="nucleotide sequence ID" value="NZ_MLYP01000058.1"/>
</dbReference>
<dbReference type="AlphaFoldDB" id="A0A1S2P3N1"/>
<dbReference type="SUPFAM" id="SSF160631">
    <property type="entry name" value="SMI1/KNR4-like"/>
    <property type="match status" value="1"/>
</dbReference>
<proteinExistence type="predicted"/>
<gene>
    <name evidence="1" type="ORF">BIV24_22010</name>
</gene>
<name>A0A1S2P3N1_9ACTN</name>
<evidence type="ECO:0000313" key="1">
    <source>
        <dbReference type="EMBL" id="OIJ88257.1"/>
    </source>
</evidence>
<evidence type="ECO:0000313" key="2">
    <source>
        <dbReference type="Proteomes" id="UP000179935"/>
    </source>
</evidence>
<keyword evidence="2" id="KW-1185">Reference proteome</keyword>
<reference evidence="1 2" key="1">
    <citation type="submission" date="2016-10" db="EMBL/GenBank/DDBJ databases">
        <title>Genome sequence of Streptomyces sp. MUSC 93.</title>
        <authorList>
            <person name="Lee L.-H."/>
            <person name="Ser H.-L."/>
            <person name="Law J.W.-F."/>
        </authorList>
    </citation>
    <scope>NUCLEOTIDE SEQUENCE [LARGE SCALE GENOMIC DNA]</scope>
    <source>
        <strain evidence="1 2">MUSC 93</strain>
    </source>
</reference>
<comment type="caution">
    <text evidence="1">The sequence shown here is derived from an EMBL/GenBank/DDBJ whole genome shotgun (WGS) entry which is preliminary data.</text>
</comment>
<organism evidence="1 2">
    <name type="scientific">Streptomyces colonosanans</name>
    <dbReference type="NCBI Taxonomy" id="1428652"/>
    <lineage>
        <taxon>Bacteria</taxon>
        <taxon>Bacillati</taxon>
        <taxon>Actinomycetota</taxon>
        <taxon>Actinomycetes</taxon>
        <taxon>Kitasatosporales</taxon>
        <taxon>Streptomycetaceae</taxon>
        <taxon>Streptomyces</taxon>
    </lineage>
</organism>
<dbReference type="Proteomes" id="UP000179935">
    <property type="component" value="Unassembled WGS sequence"/>
</dbReference>
<sequence length="321" mass="35599">MDEREELHHDELLQALLACPGTGDLVCEEPGHPAGHSCLAPSADLGLPELQEAISGWFGRPRNLAMGGYVDPSVTGRTGLPLLAPFGERIVEMRAWAYANRWIGCGAARDGDGDDVRLVVLVAERDNPAADMAEPTSWVDGVVAVTGWETTRVRTHDWAAVEARLGTSLPGDYKRLVEAFGAGAFDGYLQLQIPDAGFESEDIVRRVERLDERARTHGSDLWRPYKVYPAPGGLLKWGSSVQADGFYWLTEDPDPDRWPVLVTEDIPDSWERFDGPTAEFVYRSLTEREHPFSMARYFDAHWFQSYETGDQPPSSAPVGEQ</sequence>
<evidence type="ECO:0008006" key="3">
    <source>
        <dbReference type="Google" id="ProtNLM"/>
    </source>
</evidence>